<dbReference type="PANTHER" id="PTHR33048">
    <property type="entry name" value="PTH11-LIKE INTEGRAL MEMBRANE PROTEIN (AFU_ORTHOLOGUE AFUA_5G11245)"/>
    <property type="match status" value="1"/>
</dbReference>
<evidence type="ECO:0000256" key="4">
    <source>
        <dbReference type="ARBA" id="ARBA00010031"/>
    </source>
</evidence>
<evidence type="ECO:0000256" key="8">
    <source>
        <dbReference type="ARBA" id="ARBA00022729"/>
    </source>
</evidence>
<name>A0A9P8UIJ4_9PEZI</name>
<comment type="similarity">
    <text evidence="13">Belongs to the SAT4 family.</text>
</comment>
<keyword evidence="5" id="KW-0964">Secreted</keyword>
<evidence type="ECO:0000256" key="7">
    <source>
        <dbReference type="ARBA" id="ARBA00022692"/>
    </source>
</evidence>
<dbReference type="RefSeq" id="XP_045957295.1">
    <property type="nucleotide sequence ID" value="XM_046096119.1"/>
</dbReference>
<feature type="region of interest" description="Disordered" evidence="15">
    <location>
        <begin position="439"/>
        <end position="458"/>
    </location>
</feature>
<keyword evidence="10 16" id="KW-0472">Membrane</keyword>
<dbReference type="AlphaFoldDB" id="A0A9P8UIJ4"/>
<sequence>MKFLPSTLTVLAVLAGHAAAASSSFTAVLAEYPPCAEACLIELVPASSCMTGTEQEQLACLCTNTALQANITTCVRAGCTTYEGLQTKNVTYNLCGVEVRNDSATPLLVGVIGGAVALLAFIMRMCSGLPASGRVLGWDDWTMAVTVALAVPPTVFSVLLSKNGLGKDMWTLPLKNIENVLFYYYLGEIFYFASLSFNKISLLLFILRVFPDKAFRKMVFVVIGLCVGYGFGFVLATAFQCSPVNHSWLQVDSAHLGTCNNINLQGWMSAICNIVIDLIIIVLPLKNLLGLQIKLKKKIMIMFMFSLGIFVTIVSVIRLRSLILFASTENPTWDYNEAAWWSTIELHVGIICACLPSLRSLFVSLGVKILGSSNDKSRGTGYGTNGSHMGASRSGLGAEKQAAQSNPKRGDEGDFIPLVDVNDSKKASKQFDFGVAVEETDSYESDGKNTGYHATAYR</sequence>
<feature type="transmembrane region" description="Helical" evidence="16">
    <location>
        <begin position="267"/>
        <end position="289"/>
    </location>
</feature>
<keyword evidence="12" id="KW-0449">Lipoprotein</keyword>
<feature type="chain" id="PRO_5040106446" evidence="17">
    <location>
        <begin position="21"/>
        <end position="458"/>
    </location>
</feature>
<evidence type="ECO:0000259" key="18">
    <source>
        <dbReference type="PROSITE" id="PS52012"/>
    </source>
</evidence>
<keyword evidence="20" id="KW-1185">Reference proteome</keyword>
<dbReference type="EMBL" id="JAGPXC010000005">
    <property type="protein sequence ID" value="KAH6653018.1"/>
    <property type="molecule type" value="Genomic_DNA"/>
</dbReference>
<feature type="transmembrane region" description="Helical" evidence="16">
    <location>
        <begin position="181"/>
        <end position="207"/>
    </location>
</feature>
<feature type="transmembrane region" description="Helical" evidence="16">
    <location>
        <begin position="141"/>
        <end position="161"/>
    </location>
</feature>
<feature type="transmembrane region" description="Helical" evidence="16">
    <location>
        <begin position="301"/>
        <end position="326"/>
    </location>
</feature>
<keyword evidence="6" id="KW-0336">GPI-anchor</keyword>
<comment type="subcellular location">
    <subcellularLocation>
        <location evidence="2">Membrane</location>
        <topology evidence="2">Lipid-anchor</topology>
        <topology evidence="2">GPI-anchor</topology>
    </subcellularLocation>
    <subcellularLocation>
        <location evidence="1">Membrane</location>
        <topology evidence="1">Multi-pass membrane protein</topology>
    </subcellularLocation>
    <subcellularLocation>
        <location evidence="3">Secreted</location>
    </subcellularLocation>
</comment>
<dbReference type="Pfam" id="PF05730">
    <property type="entry name" value="CFEM"/>
    <property type="match status" value="1"/>
</dbReference>
<comment type="similarity">
    <text evidence="4">Belongs to the RBT5 family.</text>
</comment>
<protein>
    <submittedName>
        <fullName evidence="19">CFEM domain-containing protein</fullName>
    </submittedName>
</protein>
<feature type="region of interest" description="Disordered" evidence="15">
    <location>
        <begin position="379"/>
        <end position="417"/>
    </location>
</feature>
<comment type="caution">
    <text evidence="19">The sequence shown here is derived from an EMBL/GenBank/DDBJ whole genome shotgun (WGS) entry which is preliminary data.</text>
</comment>
<gene>
    <name evidence="19" type="ORF">BKA67DRAFT_307711</name>
</gene>
<evidence type="ECO:0000256" key="6">
    <source>
        <dbReference type="ARBA" id="ARBA00022622"/>
    </source>
</evidence>
<evidence type="ECO:0000256" key="9">
    <source>
        <dbReference type="ARBA" id="ARBA00022989"/>
    </source>
</evidence>
<feature type="transmembrane region" description="Helical" evidence="16">
    <location>
        <begin position="107"/>
        <end position="129"/>
    </location>
</feature>
<dbReference type="InterPro" id="IPR008427">
    <property type="entry name" value="Extracellular_membr_CFEM_dom"/>
</dbReference>
<organism evidence="19 20">
    <name type="scientific">Truncatella angustata</name>
    <dbReference type="NCBI Taxonomy" id="152316"/>
    <lineage>
        <taxon>Eukaryota</taxon>
        <taxon>Fungi</taxon>
        <taxon>Dikarya</taxon>
        <taxon>Ascomycota</taxon>
        <taxon>Pezizomycotina</taxon>
        <taxon>Sordariomycetes</taxon>
        <taxon>Xylariomycetidae</taxon>
        <taxon>Amphisphaeriales</taxon>
        <taxon>Sporocadaceae</taxon>
        <taxon>Truncatella</taxon>
    </lineage>
</organism>
<comment type="caution">
    <text evidence="14">Lacks conserved residue(s) required for the propagation of feature annotation.</text>
</comment>
<evidence type="ECO:0000256" key="14">
    <source>
        <dbReference type="PROSITE-ProRule" id="PRU01356"/>
    </source>
</evidence>
<evidence type="ECO:0000256" key="15">
    <source>
        <dbReference type="SAM" id="MobiDB-lite"/>
    </source>
</evidence>
<keyword evidence="9 16" id="KW-1133">Transmembrane helix</keyword>
<reference evidence="19" key="1">
    <citation type="journal article" date="2021" name="Nat. Commun.">
        <title>Genetic determinants of endophytism in the Arabidopsis root mycobiome.</title>
        <authorList>
            <person name="Mesny F."/>
            <person name="Miyauchi S."/>
            <person name="Thiergart T."/>
            <person name="Pickel B."/>
            <person name="Atanasova L."/>
            <person name="Karlsson M."/>
            <person name="Huettel B."/>
            <person name="Barry K.W."/>
            <person name="Haridas S."/>
            <person name="Chen C."/>
            <person name="Bauer D."/>
            <person name="Andreopoulos W."/>
            <person name="Pangilinan J."/>
            <person name="LaButti K."/>
            <person name="Riley R."/>
            <person name="Lipzen A."/>
            <person name="Clum A."/>
            <person name="Drula E."/>
            <person name="Henrissat B."/>
            <person name="Kohler A."/>
            <person name="Grigoriev I.V."/>
            <person name="Martin F.M."/>
            <person name="Hacquard S."/>
        </authorList>
    </citation>
    <scope>NUCLEOTIDE SEQUENCE</scope>
    <source>
        <strain evidence="19">MPI-SDFR-AT-0073</strain>
    </source>
</reference>
<evidence type="ECO:0000256" key="5">
    <source>
        <dbReference type="ARBA" id="ARBA00022525"/>
    </source>
</evidence>
<evidence type="ECO:0000256" key="17">
    <source>
        <dbReference type="SAM" id="SignalP"/>
    </source>
</evidence>
<dbReference type="GeneID" id="70125012"/>
<keyword evidence="6" id="KW-0325">Glycoprotein</keyword>
<dbReference type="PROSITE" id="PS52012">
    <property type="entry name" value="CFEM"/>
    <property type="match status" value="1"/>
</dbReference>
<dbReference type="GO" id="GO:0005576">
    <property type="term" value="C:extracellular region"/>
    <property type="evidence" value="ECO:0007669"/>
    <property type="project" value="UniProtKB-SubCell"/>
</dbReference>
<dbReference type="InterPro" id="IPR052337">
    <property type="entry name" value="SAT4-like"/>
</dbReference>
<dbReference type="InterPro" id="IPR049326">
    <property type="entry name" value="Rhodopsin_dom_fungi"/>
</dbReference>
<feature type="domain" description="CFEM" evidence="18">
    <location>
        <begin position="6"/>
        <end position="120"/>
    </location>
</feature>
<evidence type="ECO:0000256" key="1">
    <source>
        <dbReference type="ARBA" id="ARBA00004141"/>
    </source>
</evidence>
<feature type="signal peptide" evidence="17">
    <location>
        <begin position="1"/>
        <end position="20"/>
    </location>
</feature>
<feature type="disulfide bond" evidence="14">
    <location>
        <begin position="62"/>
        <end position="95"/>
    </location>
</feature>
<keyword evidence="7 16" id="KW-0812">Transmembrane</keyword>
<evidence type="ECO:0000256" key="13">
    <source>
        <dbReference type="ARBA" id="ARBA00038359"/>
    </source>
</evidence>
<evidence type="ECO:0000256" key="11">
    <source>
        <dbReference type="ARBA" id="ARBA00023157"/>
    </source>
</evidence>
<keyword evidence="8 17" id="KW-0732">Signal</keyword>
<evidence type="ECO:0000313" key="20">
    <source>
        <dbReference type="Proteomes" id="UP000758603"/>
    </source>
</evidence>
<evidence type="ECO:0000256" key="16">
    <source>
        <dbReference type="SAM" id="Phobius"/>
    </source>
</evidence>
<dbReference type="Pfam" id="PF20684">
    <property type="entry name" value="Fung_rhodopsin"/>
    <property type="match status" value="1"/>
</dbReference>
<dbReference type="Proteomes" id="UP000758603">
    <property type="component" value="Unassembled WGS sequence"/>
</dbReference>
<evidence type="ECO:0000313" key="19">
    <source>
        <dbReference type="EMBL" id="KAH6653018.1"/>
    </source>
</evidence>
<keyword evidence="11 14" id="KW-1015">Disulfide bond</keyword>
<evidence type="ECO:0000256" key="10">
    <source>
        <dbReference type="ARBA" id="ARBA00023136"/>
    </source>
</evidence>
<evidence type="ECO:0000256" key="12">
    <source>
        <dbReference type="ARBA" id="ARBA00023288"/>
    </source>
</evidence>
<feature type="transmembrane region" description="Helical" evidence="16">
    <location>
        <begin position="219"/>
        <end position="239"/>
    </location>
</feature>
<accession>A0A9P8UIJ4</accession>
<dbReference type="OrthoDB" id="2496787at2759"/>
<dbReference type="GO" id="GO:0098552">
    <property type="term" value="C:side of membrane"/>
    <property type="evidence" value="ECO:0007669"/>
    <property type="project" value="UniProtKB-KW"/>
</dbReference>
<proteinExistence type="inferred from homology"/>
<dbReference type="PANTHER" id="PTHR33048:SF160">
    <property type="entry name" value="SAT4 FAMILY MEMBRANE PROTEIN"/>
    <property type="match status" value="1"/>
</dbReference>
<evidence type="ECO:0000256" key="2">
    <source>
        <dbReference type="ARBA" id="ARBA00004589"/>
    </source>
</evidence>
<evidence type="ECO:0000256" key="3">
    <source>
        <dbReference type="ARBA" id="ARBA00004613"/>
    </source>
</evidence>